<dbReference type="AlphaFoldDB" id="A0A8J3E7H7"/>
<evidence type="ECO:0000313" key="3">
    <source>
        <dbReference type="Proteomes" id="UP000646365"/>
    </source>
</evidence>
<comment type="caution">
    <text evidence="2">The sequence shown here is derived from an EMBL/GenBank/DDBJ whole genome shotgun (WGS) entry which is preliminary data.</text>
</comment>
<feature type="region of interest" description="Disordered" evidence="1">
    <location>
        <begin position="28"/>
        <end position="74"/>
    </location>
</feature>
<reference evidence="2" key="2">
    <citation type="submission" date="2020-09" db="EMBL/GenBank/DDBJ databases">
        <authorList>
            <person name="Sun Q."/>
            <person name="Zhou Y."/>
        </authorList>
    </citation>
    <scope>NUCLEOTIDE SEQUENCE</scope>
    <source>
        <strain evidence="2">CGMCC 1.15725</strain>
    </source>
</reference>
<keyword evidence="3" id="KW-1185">Reference proteome</keyword>
<evidence type="ECO:0000313" key="2">
    <source>
        <dbReference type="EMBL" id="GGF41276.1"/>
    </source>
</evidence>
<evidence type="ECO:0000256" key="1">
    <source>
        <dbReference type="SAM" id="MobiDB-lite"/>
    </source>
</evidence>
<protein>
    <submittedName>
        <fullName evidence="2">Uncharacterized protein</fullName>
    </submittedName>
</protein>
<sequence>MSKGVGVGGVVTKVGAIVLEMGRLQPADDALRQEGGRQRRTAKPGADPSKVSPPQQSGGIERFRSRCTAPFNAP</sequence>
<dbReference type="Proteomes" id="UP000646365">
    <property type="component" value="Unassembled WGS sequence"/>
</dbReference>
<gene>
    <name evidence="2" type="ORF">GCM10011611_54610</name>
</gene>
<organism evidence="2 3">
    <name type="scientific">Aliidongia dinghuensis</name>
    <dbReference type="NCBI Taxonomy" id="1867774"/>
    <lineage>
        <taxon>Bacteria</taxon>
        <taxon>Pseudomonadati</taxon>
        <taxon>Pseudomonadota</taxon>
        <taxon>Alphaproteobacteria</taxon>
        <taxon>Rhodospirillales</taxon>
        <taxon>Dongiaceae</taxon>
        <taxon>Aliidongia</taxon>
    </lineage>
</organism>
<name>A0A8J3E7H7_9PROT</name>
<reference evidence="2" key="1">
    <citation type="journal article" date="2014" name="Int. J. Syst. Evol. Microbiol.">
        <title>Complete genome sequence of Corynebacterium casei LMG S-19264T (=DSM 44701T), isolated from a smear-ripened cheese.</title>
        <authorList>
            <consortium name="US DOE Joint Genome Institute (JGI-PGF)"/>
            <person name="Walter F."/>
            <person name="Albersmeier A."/>
            <person name="Kalinowski J."/>
            <person name="Ruckert C."/>
        </authorList>
    </citation>
    <scope>NUCLEOTIDE SEQUENCE</scope>
    <source>
        <strain evidence="2">CGMCC 1.15725</strain>
    </source>
</reference>
<dbReference type="EMBL" id="BMJQ01000017">
    <property type="protein sequence ID" value="GGF41276.1"/>
    <property type="molecule type" value="Genomic_DNA"/>
</dbReference>
<proteinExistence type="predicted"/>
<accession>A0A8J3E7H7</accession>